<evidence type="ECO:0000256" key="2">
    <source>
        <dbReference type="ARBA" id="ARBA00023136"/>
    </source>
</evidence>
<dbReference type="Gene3D" id="2.60.40.60">
    <property type="entry name" value="Cadherins"/>
    <property type="match status" value="1"/>
</dbReference>
<name>A0A485P4B5_LYNPA</name>
<dbReference type="AlphaFoldDB" id="A0A485P4B5"/>
<evidence type="ECO:0000313" key="3">
    <source>
        <dbReference type="EMBL" id="VFV40995.1"/>
    </source>
</evidence>
<keyword evidence="4" id="KW-1185">Reference proteome</keyword>
<proteinExistence type="predicted"/>
<dbReference type="GO" id="GO:0005509">
    <property type="term" value="F:calcium ion binding"/>
    <property type="evidence" value="ECO:0007669"/>
    <property type="project" value="InterPro"/>
</dbReference>
<feature type="non-terminal residue" evidence="3">
    <location>
        <position position="63"/>
    </location>
</feature>
<evidence type="ECO:0000256" key="1">
    <source>
        <dbReference type="ARBA" id="ARBA00004370"/>
    </source>
</evidence>
<dbReference type="Proteomes" id="UP000386466">
    <property type="component" value="Unassembled WGS sequence"/>
</dbReference>
<reference evidence="3 4" key="1">
    <citation type="submission" date="2019-01" db="EMBL/GenBank/DDBJ databases">
        <authorList>
            <person name="Alioto T."/>
            <person name="Alioto T."/>
        </authorList>
    </citation>
    <scope>NUCLEOTIDE SEQUENCE [LARGE SCALE GENOMIC DNA]</scope>
</reference>
<feature type="non-terminal residue" evidence="3">
    <location>
        <position position="1"/>
    </location>
</feature>
<gene>
    <name evidence="3" type="ORF">LYPA_23C016411</name>
</gene>
<keyword evidence="2" id="KW-0472">Membrane</keyword>
<dbReference type="InterPro" id="IPR015919">
    <property type="entry name" value="Cadherin-like_sf"/>
</dbReference>
<protein>
    <submittedName>
        <fullName evidence="3">Uncharacterized protein</fullName>
    </submittedName>
</protein>
<organism evidence="3 4">
    <name type="scientific">Lynx pardinus</name>
    <name type="common">Iberian lynx</name>
    <name type="synonym">Felis pardina</name>
    <dbReference type="NCBI Taxonomy" id="191816"/>
    <lineage>
        <taxon>Eukaryota</taxon>
        <taxon>Metazoa</taxon>
        <taxon>Chordata</taxon>
        <taxon>Craniata</taxon>
        <taxon>Vertebrata</taxon>
        <taxon>Euteleostomi</taxon>
        <taxon>Mammalia</taxon>
        <taxon>Eutheria</taxon>
        <taxon>Laurasiatheria</taxon>
        <taxon>Carnivora</taxon>
        <taxon>Feliformia</taxon>
        <taxon>Felidae</taxon>
        <taxon>Felinae</taxon>
        <taxon>Lynx</taxon>
    </lineage>
</organism>
<dbReference type="SUPFAM" id="SSF49313">
    <property type="entry name" value="Cadherin-like"/>
    <property type="match status" value="1"/>
</dbReference>
<dbReference type="CDD" id="cd11304">
    <property type="entry name" value="Cadherin_repeat"/>
    <property type="match status" value="1"/>
</dbReference>
<sequence length="63" mass="7158">YIPDAPINIYENLPVGTKLVKLTATDRDIGDLVHYEFIGTQKELSINEGIVFFGANHFMKYNI</sequence>
<comment type="subcellular location">
    <subcellularLocation>
        <location evidence="1">Membrane</location>
    </subcellularLocation>
</comment>
<dbReference type="GO" id="GO:0016020">
    <property type="term" value="C:membrane"/>
    <property type="evidence" value="ECO:0007669"/>
    <property type="project" value="UniProtKB-SubCell"/>
</dbReference>
<accession>A0A485P4B5</accession>
<evidence type="ECO:0000313" key="4">
    <source>
        <dbReference type="Proteomes" id="UP000386466"/>
    </source>
</evidence>
<dbReference type="EMBL" id="CAAGRJ010029567">
    <property type="protein sequence ID" value="VFV40995.1"/>
    <property type="molecule type" value="Genomic_DNA"/>
</dbReference>